<dbReference type="SUPFAM" id="SSF53218">
    <property type="entry name" value="Molybdenum cofactor biosynthesis proteins"/>
    <property type="match status" value="1"/>
</dbReference>
<keyword evidence="4 6" id="KW-0501">Molybdenum cofactor biosynthesis</keyword>
<dbReference type="Proteomes" id="UP000319143">
    <property type="component" value="Unassembled WGS sequence"/>
</dbReference>
<keyword evidence="6 9" id="KW-0808">Transferase</keyword>
<dbReference type="GO" id="GO:0006777">
    <property type="term" value="P:Mo-molybdopterin cofactor biosynthetic process"/>
    <property type="evidence" value="ECO:0007669"/>
    <property type="project" value="UniProtKB-UniRule"/>
</dbReference>
<proteinExistence type="inferred from homology"/>
<dbReference type="SUPFAM" id="SSF63882">
    <property type="entry name" value="MoeA N-terminal region -like"/>
    <property type="match status" value="1"/>
</dbReference>
<evidence type="ECO:0000313" key="10">
    <source>
        <dbReference type="Proteomes" id="UP000319143"/>
    </source>
</evidence>
<evidence type="ECO:0000256" key="5">
    <source>
        <dbReference type="ARBA" id="ARBA00047317"/>
    </source>
</evidence>
<keyword evidence="6" id="KW-0500">Molybdenum</keyword>
<sequence>MNDTAPETAVGELAARLNVMAKQSNAEPVTGRILGSDIVADRPSPAADVSAMDGYAIRLSDLDRDPVPVTGESVPGSPPPRMTEGGVVRIFTGAIVPDACEAVVKREDIEETEHEIQFRASALQTRSGENIRRAGENASTGSVVLRGGVKLDAAKAAVMANFGAYQADWFAPVRLAILTTGDEVGRFQSVPPEPWQLRNSNAVSLTSLVSAHPWIEVIAVEHCRDHRDALAETVAQCMKTSDAIWVTGGVSKGDYDYVPEVIAENGGKIVFHGLPIRPGKPILGAATDEGKLLLGLPGNPVSATIGAMRFGMPLLAKMSGQTDWNPPRPVVRLQNAGRKTLPLHWMRLVKLVGQGVAEPVQSQGSGDLVSLGQSDGFIEVPSGEAGQGPWPYYAW</sequence>
<organism evidence="9 10">
    <name type="scientific">Novipirellula artificiosorum</name>
    <dbReference type="NCBI Taxonomy" id="2528016"/>
    <lineage>
        <taxon>Bacteria</taxon>
        <taxon>Pseudomonadati</taxon>
        <taxon>Planctomycetota</taxon>
        <taxon>Planctomycetia</taxon>
        <taxon>Pirellulales</taxon>
        <taxon>Pirellulaceae</taxon>
        <taxon>Novipirellula</taxon>
    </lineage>
</organism>
<comment type="cofactor">
    <cofactor evidence="6">
        <name>Mg(2+)</name>
        <dbReference type="ChEBI" id="CHEBI:18420"/>
    </cofactor>
</comment>
<dbReference type="Gene3D" id="3.40.980.10">
    <property type="entry name" value="MoaB/Mog-like domain"/>
    <property type="match status" value="1"/>
</dbReference>
<keyword evidence="6" id="KW-0479">Metal-binding</keyword>
<feature type="domain" description="MoaB/Mog" evidence="8">
    <location>
        <begin position="176"/>
        <end position="317"/>
    </location>
</feature>
<dbReference type="Pfam" id="PF03454">
    <property type="entry name" value="MoeA_C"/>
    <property type="match status" value="1"/>
</dbReference>
<dbReference type="GO" id="GO:0061599">
    <property type="term" value="F:molybdopterin molybdotransferase activity"/>
    <property type="evidence" value="ECO:0007669"/>
    <property type="project" value="UniProtKB-UniRule"/>
</dbReference>
<dbReference type="Gene3D" id="2.170.190.11">
    <property type="entry name" value="Molybdopterin biosynthesis moea protein, domain 3"/>
    <property type="match status" value="1"/>
</dbReference>
<evidence type="ECO:0000256" key="4">
    <source>
        <dbReference type="ARBA" id="ARBA00023150"/>
    </source>
</evidence>
<comment type="pathway">
    <text evidence="2 6">Cofactor biosynthesis; molybdopterin biosynthesis.</text>
</comment>
<dbReference type="Pfam" id="PF03453">
    <property type="entry name" value="MoeA_N"/>
    <property type="match status" value="1"/>
</dbReference>
<dbReference type="Pfam" id="PF00994">
    <property type="entry name" value="MoCF_biosynth"/>
    <property type="match status" value="1"/>
</dbReference>
<gene>
    <name evidence="9" type="primary">moeA</name>
    <name evidence="9" type="ORF">Poly41_36440</name>
</gene>
<dbReference type="SMART" id="SM00852">
    <property type="entry name" value="MoCF_biosynth"/>
    <property type="match status" value="1"/>
</dbReference>
<evidence type="ECO:0000256" key="1">
    <source>
        <dbReference type="ARBA" id="ARBA00002901"/>
    </source>
</evidence>
<evidence type="ECO:0000256" key="6">
    <source>
        <dbReference type="RuleBase" id="RU365090"/>
    </source>
</evidence>
<comment type="similarity">
    <text evidence="3 6">Belongs to the MoeA family.</text>
</comment>
<keyword evidence="10" id="KW-1185">Reference proteome</keyword>
<evidence type="ECO:0000256" key="3">
    <source>
        <dbReference type="ARBA" id="ARBA00010763"/>
    </source>
</evidence>
<dbReference type="CDD" id="cd00887">
    <property type="entry name" value="MoeA"/>
    <property type="match status" value="1"/>
</dbReference>
<protein>
    <recommendedName>
        <fullName evidence="6">Molybdopterin molybdenumtransferase</fullName>
        <ecNumber evidence="6">2.10.1.1</ecNumber>
    </recommendedName>
</protein>
<dbReference type="RefSeq" id="WP_146527970.1">
    <property type="nucleotide sequence ID" value="NZ_SJPV01000006.1"/>
</dbReference>
<dbReference type="GO" id="GO:0005829">
    <property type="term" value="C:cytosol"/>
    <property type="evidence" value="ECO:0007669"/>
    <property type="project" value="TreeGrafter"/>
</dbReference>
<dbReference type="EMBL" id="SJPV01000006">
    <property type="protein sequence ID" value="TWU35893.1"/>
    <property type="molecule type" value="Genomic_DNA"/>
</dbReference>
<accession>A0A5C6DF69</accession>
<dbReference type="AlphaFoldDB" id="A0A5C6DF69"/>
<dbReference type="InterPro" id="IPR036425">
    <property type="entry name" value="MoaB/Mog-like_dom_sf"/>
</dbReference>
<dbReference type="InterPro" id="IPR038987">
    <property type="entry name" value="MoeA-like"/>
</dbReference>
<dbReference type="PANTHER" id="PTHR10192:SF5">
    <property type="entry name" value="GEPHYRIN"/>
    <property type="match status" value="1"/>
</dbReference>
<evidence type="ECO:0000256" key="7">
    <source>
        <dbReference type="SAM" id="MobiDB-lite"/>
    </source>
</evidence>
<dbReference type="UniPathway" id="UPA00344"/>
<dbReference type="Gene3D" id="3.90.105.10">
    <property type="entry name" value="Molybdopterin biosynthesis moea protein, domain 2"/>
    <property type="match status" value="1"/>
</dbReference>
<dbReference type="SUPFAM" id="SSF63867">
    <property type="entry name" value="MoeA C-terminal domain-like"/>
    <property type="match status" value="1"/>
</dbReference>
<dbReference type="EC" id="2.10.1.1" evidence="6"/>
<comment type="caution">
    <text evidence="9">The sequence shown here is derived from an EMBL/GenBank/DDBJ whole genome shotgun (WGS) entry which is preliminary data.</text>
</comment>
<dbReference type="PANTHER" id="PTHR10192">
    <property type="entry name" value="MOLYBDOPTERIN BIOSYNTHESIS PROTEIN"/>
    <property type="match status" value="1"/>
</dbReference>
<dbReference type="InterPro" id="IPR036135">
    <property type="entry name" value="MoeA_linker/N_sf"/>
</dbReference>
<dbReference type="GO" id="GO:0046872">
    <property type="term" value="F:metal ion binding"/>
    <property type="evidence" value="ECO:0007669"/>
    <property type="project" value="UniProtKB-UniRule"/>
</dbReference>
<comment type="catalytic activity">
    <reaction evidence="5">
        <text>adenylyl-molybdopterin + molybdate = Mo-molybdopterin + AMP + H(+)</text>
        <dbReference type="Rhea" id="RHEA:35047"/>
        <dbReference type="ChEBI" id="CHEBI:15378"/>
        <dbReference type="ChEBI" id="CHEBI:36264"/>
        <dbReference type="ChEBI" id="CHEBI:62727"/>
        <dbReference type="ChEBI" id="CHEBI:71302"/>
        <dbReference type="ChEBI" id="CHEBI:456215"/>
        <dbReference type="EC" id="2.10.1.1"/>
    </reaction>
</comment>
<feature type="region of interest" description="Disordered" evidence="7">
    <location>
        <begin position="64"/>
        <end position="83"/>
    </location>
</feature>
<reference evidence="9 10" key="1">
    <citation type="submission" date="2019-02" db="EMBL/GenBank/DDBJ databases">
        <title>Deep-cultivation of Planctomycetes and their phenomic and genomic characterization uncovers novel biology.</title>
        <authorList>
            <person name="Wiegand S."/>
            <person name="Jogler M."/>
            <person name="Boedeker C."/>
            <person name="Pinto D."/>
            <person name="Vollmers J."/>
            <person name="Rivas-Marin E."/>
            <person name="Kohn T."/>
            <person name="Peeters S.H."/>
            <person name="Heuer A."/>
            <person name="Rast P."/>
            <person name="Oberbeckmann S."/>
            <person name="Bunk B."/>
            <person name="Jeske O."/>
            <person name="Meyerdierks A."/>
            <person name="Storesund J.E."/>
            <person name="Kallscheuer N."/>
            <person name="Luecker S."/>
            <person name="Lage O.M."/>
            <person name="Pohl T."/>
            <person name="Merkel B.J."/>
            <person name="Hornburger P."/>
            <person name="Mueller R.-W."/>
            <person name="Bruemmer F."/>
            <person name="Labrenz M."/>
            <person name="Spormann A.M."/>
            <person name="Op Den Camp H."/>
            <person name="Overmann J."/>
            <person name="Amann R."/>
            <person name="Jetten M.S.M."/>
            <person name="Mascher T."/>
            <person name="Medema M.H."/>
            <person name="Devos D.P."/>
            <person name="Kaster A.-K."/>
            <person name="Ovreas L."/>
            <person name="Rohde M."/>
            <person name="Galperin M.Y."/>
            <person name="Jogler C."/>
        </authorList>
    </citation>
    <scope>NUCLEOTIDE SEQUENCE [LARGE SCALE GENOMIC DNA]</scope>
    <source>
        <strain evidence="9 10">Poly41</strain>
    </source>
</reference>
<name>A0A5C6DF69_9BACT</name>
<evidence type="ECO:0000256" key="2">
    <source>
        <dbReference type="ARBA" id="ARBA00005046"/>
    </source>
</evidence>
<evidence type="ECO:0000313" key="9">
    <source>
        <dbReference type="EMBL" id="TWU35893.1"/>
    </source>
</evidence>
<keyword evidence="6" id="KW-0460">Magnesium</keyword>
<dbReference type="InterPro" id="IPR001453">
    <property type="entry name" value="MoaB/Mog_dom"/>
</dbReference>
<dbReference type="OrthoDB" id="9804758at2"/>
<comment type="function">
    <text evidence="1 6">Catalyzes the insertion of molybdate into adenylated molybdopterin with the concomitant release of AMP.</text>
</comment>
<evidence type="ECO:0000259" key="8">
    <source>
        <dbReference type="SMART" id="SM00852"/>
    </source>
</evidence>
<dbReference type="InterPro" id="IPR005111">
    <property type="entry name" value="MoeA_C_domain_IV"/>
</dbReference>
<dbReference type="Gene3D" id="2.40.340.10">
    <property type="entry name" value="MoeA, C-terminal, domain IV"/>
    <property type="match status" value="1"/>
</dbReference>
<dbReference type="InterPro" id="IPR005110">
    <property type="entry name" value="MoeA_linker/N"/>
</dbReference>
<dbReference type="InterPro" id="IPR036688">
    <property type="entry name" value="MoeA_C_domain_IV_sf"/>
</dbReference>